<accession>A0A8J8NWY8</accession>
<reference evidence="1" key="1">
    <citation type="submission" date="2019-06" db="EMBL/GenBank/DDBJ databases">
        <authorList>
            <person name="Zheng W."/>
        </authorList>
    </citation>
    <scope>NUCLEOTIDE SEQUENCE</scope>
    <source>
        <strain evidence="1">QDHG01</strain>
    </source>
</reference>
<comment type="caution">
    <text evidence="1">The sequence shown here is derived from an EMBL/GenBank/DDBJ whole genome shotgun (WGS) entry which is preliminary data.</text>
</comment>
<dbReference type="Proteomes" id="UP000785679">
    <property type="component" value="Unassembled WGS sequence"/>
</dbReference>
<dbReference type="EMBL" id="RRYP01004168">
    <property type="protein sequence ID" value="TNV83108.1"/>
    <property type="molecule type" value="Genomic_DNA"/>
</dbReference>
<dbReference type="InterPro" id="IPR032675">
    <property type="entry name" value="LRR_dom_sf"/>
</dbReference>
<organism evidence="1 2">
    <name type="scientific">Halteria grandinella</name>
    <dbReference type="NCBI Taxonomy" id="5974"/>
    <lineage>
        <taxon>Eukaryota</taxon>
        <taxon>Sar</taxon>
        <taxon>Alveolata</taxon>
        <taxon>Ciliophora</taxon>
        <taxon>Intramacronucleata</taxon>
        <taxon>Spirotrichea</taxon>
        <taxon>Stichotrichia</taxon>
        <taxon>Sporadotrichida</taxon>
        <taxon>Halteriidae</taxon>
        <taxon>Halteria</taxon>
    </lineage>
</organism>
<gene>
    <name evidence="1" type="ORF">FGO68_gene1316</name>
</gene>
<proteinExistence type="predicted"/>
<sequence>MQFDTNVQLQKPDTVTEELHIDCRFASQVMVLAINNCKRLTKLTVEVDLNRCQFQQLKVSQTCLKEFHIYRELDDWVPLITDIVGKSKDTLQSFKCNKGVDLTPLKDSKILRALQISRCPNYANVDTIKTFQNLQELSTDDERVISSLNPSEKLKTFGELNFRFKNGIKALPLSIANIRLDGKKTFKILKALFEEYPQIRDASLELQMRHEAAYLLDMFPHINFTFTHDYNRLFSLKHAYAFLHPEYQLNSKPTTVPDYRVYEMLFQRLSDKKQLFEPYFKAFSIKDPKGLLQYIADTPKRMLDQIQTFDEFLSCLDNICPDKKIGTFYFDKVFSLQLCDVEDEEYLRIIVSTYDEAFQIGANVEQTIIMLKAMTQEERSTIRKPFCFELWIYKEANFQII</sequence>
<keyword evidence="2" id="KW-1185">Reference proteome</keyword>
<name>A0A8J8NWY8_HALGN</name>
<evidence type="ECO:0000313" key="1">
    <source>
        <dbReference type="EMBL" id="TNV83108.1"/>
    </source>
</evidence>
<evidence type="ECO:0000313" key="2">
    <source>
        <dbReference type="Proteomes" id="UP000785679"/>
    </source>
</evidence>
<protein>
    <submittedName>
        <fullName evidence="1">Uncharacterized protein</fullName>
    </submittedName>
</protein>
<dbReference type="AlphaFoldDB" id="A0A8J8NWY8"/>
<dbReference type="Gene3D" id="3.80.10.10">
    <property type="entry name" value="Ribonuclease Inhibitor"/>
    <property type="match status" value="1"/>
</dbReference>